<evidence type="ECO:0000256" key="2">
    <source>
        <dbReference type="ARBA" id="ARBA00022741"/>
    </source>
</evidence>
<keyword evidence="6" id="KW-0493">Microtubule</keyword>
<dbReference type="EMBL" id="LUCM01004495">
    <property type="protein sequence ID" value="KAA0194266.1"/>
    <property type="molecule type" value="Genomic_DNA"/>
</dbReference>
<keyword evidence="3 5" id="KW-0067">ATP-binding</keyword>
<gene>
    <name evidence="8" type="ORF">FBUS_01774</name>
</gene>
<dbReference type="Pfam" id="PF23735">
    <property type="entry name" value="KIF9"/>
    <property type="match status" value="1"/>
</dbReference>
<dbReference type="SMART" id="SM00129">
    <property type="entry name" value="KISc"/>
    <property type="match status" value="1"/>
</dbReference>
<dbReference type="GO" id="GO:0005524">
    <property type="term" value="F:ATP binding"/>
    <property type="evidence" value="ECO:0007669"/>
    <property type="project" value="UniProtKB-UniRule"/>
</dbReference>
<dbReference type="InterPro" id="IPR056524">
    <property type="entry name" value="KIF6/9_C"/>
</dbReference>
<evidence type="ECO:0000256" key="5">
    <source>
        <dbReference type="PROSITE-ProRule" id="PRU00283"/>
    </source>
</evidence>
<dbReference type="InterPro" id="IPR001752">
    <property type="entry name" value="Kinesin_motor_dom"/>
</dbReference>
<name>A0A8E0VHM9_9TREM</name>
<dbReference type="SUPFAM" id="SSF52540">
    <property type="entry name" value="P-loop containing nucleoside triphosphate hydrolases"/>
    <property type="match status" value="1"/>
</dbReference>
<evidence type="ECO:0000313" key="9">
    <source>
        <dbReference type="Proteomes" id="UP000728185"/>
    </source>
</evidence>
<evidence type="ECO:0000256" key="1">
    <source>
        <dbReference type="ARBA" id="ARBA00004245"/>
    </source>
</evidence>
<evidence type="ECO:0000256" key="3">
    <source>
        <dbReference type="ARBA" id="ARBA00022840"/>
    </source>
</evidence>
<keyword evidence="4" id="KW-0963">Cytoplasm</keyword>
<dbReference type="GO" id="GO:0007018">
    <property type="term" value="P:microtubule-based movement"/>
    <property type="evidence" value="ECO:0007669"/>
    <property type="project" value="InterPro"/>
</dbReference>
<evidence type="ECO:0000259" key="7">
    <source>
        <dbReference type="PROSITE" id="PS50067"/>
    </source>
</evidence>
<dbReference type="PANTHER" id="PTHR47968:SF67">
    <property type="entry name" value="KINESIN MOTOR DOMAIN-CONTAINING PROTEIN"/>
    <property type="match status" value="1"/>
</dbReference>
<dbReference type="InterPro" id="IPR027640">
    <property type="entry name" value="Kinesin-like_fam"/>
</dbReference>
<dbReference type="Pfam" id="PF00225">
    <property type="entry name" value="Kinesin"/>
    <property type="match status" value="1"/>
</dbReference>
<dbReference type="AlphaFoldDB" id="A0A8E0VHM9"/>
<comment type="similarity">
    <text evidence="5 6">Belongs to the TRAFAC class myosin-kinesin ATPase superfamily. Kinesin family.</text>
</comment>
<keyword evidence="5 6" id="KW-0505">Motor protein</keyword>
<dbReference type="InterPro" id="IPR019821">
    <property type="entry name" value="Kinesin_motor_CS"/>
</dbReference>
<reference evidence="8" key="1">
    <citation type="submission" date="2019-05" db="EMBL/GenBank/DDBJ databases">
        <title>Annotation for the trematode Fasciolopsis buski.</title>
        <authorList>
            <person name="Choi Y.-J."/>
        </authorList>
    </citation>
    <scope>NUCLEOTIDE SEQUENCE</scope>
    <source>
        <strain evidence="8">HT</strain>
        <tissue evidence="8">Whole worm</tissue>
    </source>
</reference>
<organism evidence="8 9">
    <name type="scientific">Fasciolopsis buskii</name>
    <dbReference type="NCBI Taxonomy" id="27845"/>
    <lineage>
        <taxon>Eukaryota</taxon>
        <taxon>Metazoa</taxon>
        <taxon>Spiralia</taxon>
        <taxon>Lophotrochozoa</taxon>
        <taxon>Platyhelminthes</taxon>
        <taxon>Trematoda</taxon>
        <taxon>Digenea</taxon>
        <taxon>Plagiorchiida</taxon>
        <taxon>Echinostomata</taxon>
        <taxon>Echinostomatoidea</taxon>
        <taxon>Fasciolidae</taxon>
        <taxon>Fasciolopsis</taxon>
    </lineage>
</organism>
<keyword evidence="2 5" id="KW-0547">Nucleotide-binding</keyword>
<dbReference type="InterPro" id="IPR036961">
    <property type="entry name" value="Kinesin_motor_dom_sf"/>
</dbReference>
<sequence length="882" mass="100244">MVKETIQIYLRFRPPTGKTSVGDSFQTEKYQTLPLQNYAIEESGLEKSQVTFGVNPSTNHQTIACNRKETYRFHFDAIFGVDHGQDQIFDRVSKPVIDQVLSGYNGTIFAYGQTGSGKTFTITGGAEKFSDRGIIPRTIAYIFAHFDKHVETEYTMKISYLEIYNENGYDLLDAQHESVAKLEDMPHVSLYEDTDAGTVHLKNLSIHAATSVDEALNLLFMGDTNRVIAETPMNEASTRSHCIFTIHITARLDNRSKVRRSKLHLVDLAGSERVHKSSIGGTTLIEAKYINLSLHYLEQVIVALSDKQRTHVPYRNSMMTMVLRDSLGGNCLTSMIATCSLEQRNLQFPSDHVDGIWLAQSFPVVVMQSIATFHINSNRFGCSHHLPNSSSSNFQLAETISTCRFAQRVALIKNIAVLNEEVDSRVIILRLRQEVERLKADLALATGIERNENLTEEEKERCVTWVQRFLTSQSSDPEEALPSQILSDIRKIYLCFELIKQAHRELQQKEIQSSEILTVQAVPPLPIDTKEAEELRSIVQQRDHEIRILFNSCRIQSIGILVDLLRREKNKRKMGSGLSSVESQQNSRFIRSDSPSHVSSETVKVADHVTDWLEQQAKGRILGTITSGRAEAFELFKRDYHLRGKIEGQKDELKSLYAEAKGLGKQMFAAREEAVHLREQLRSQLPLNCSDSGHQCPQNSDMLLRERLEEKRKEYTETYRRLKDLKPKIEHLQHALETAKVKFVQDFQEWWSNDCLPNTLVREEDGLESEFKKCSVEKGKRDATFLLNGTEHQQHTEESTYAKAVGGAPRELKPVYKINDSAVNNEEGEMNCPNGLPIPLTGDPVVDADILTFVRARDKIRKRQLENQRCKLDSYGLVSNEP</sequence>
<comment type="subcellular location">
    <subcellularLocation>
        <location evidence="1">Cytoplasm</location>
        <location evidence="1">Cytoskeleton</location>
    </subcellularLocation>
</comment>
<proteinExistence type="inferred from homology"/>
<accession>A0A8E0VHM9</accession>
<protein>
    <recommendedName>
        <fullName evidence="6">Kinesin-like protein</fullName>
    </recommendedName>
</protein>
<dbReference type="InterPro" id="IPR027417">
    <property type="entry name" value="P-loop_NTPase"/>
</dbReference>
<feature type="domain" description="Kinesin motor" evidence="7">
    <location>
        <begin position="5"/>
        <end position="362"/>
    </location>
</feature>
<comment type="caution">
    <text evidence="8">The sequence shown here is derived from an EMBL/GenBank/DDBJ whole genome shotgun (WGS) entry which is preliminary data.</text>
</comment>
<feature type="binding site" evidence="5">
    <location>
        <begin position="112"/>
        <end position="119"/>
    </location>
    <ligand>
        <name>ATP</name>
        <dbReference type="ChEBI" id="CHEBI:30616"/>
    </ligand>
</feature>
<keyword evidence="9" id="KW-1185">Reference proteome</keyword>
<evidence type="ECO:0000313" key="8">
    <source>
        <dbReference type="EMBL" id="KAA0194266.1"/>
    </source>
</evidence>
<keyword evidence="4" id="KW-0206">Cytoskeleton</keyword>
<evidence type="ECO:0000256" key="6">
    <source>
        <dbReference type="RuleBase" id="RU000394"/>
    </source>
</evidence>
<dbReference type="GO" id="GO:0005874">
    <property type="term" value="C:microtubule"/>
    <property type="evidence" value="ECO:0007669"/>
    <property type="project" value="UniProtKB-KW"/>
</dbReference>
<dbReference type="Proteomes" id="UP000728185">
    <property type="component" value="Unassembled WGS sequence"/>
</dbReference>
<dbReference type="PRINTS" id="PR00380">
    <property type="entry name" value="KINESINHEAVY"/>
</dbReference>
<dbReference type="PROSITE" id="PS50067">
    <property type="entry name" value="KINESIN_MOTOR_2"/>
    <property type="match status" value="1"/>
</dbReference>
<dbReference type="GO" id="GO:0008017">
    <property type="term" value="F:microtubule binding"/>
    <property type="evidence" value="ECO:0007669"/>
    <property type="project" value="InterPro"/>
</dbReference>
<dbReference type="PROSITE" id="PS00411">
    <property type="entry name" value="KINESIN_MOTOR_1"/>
    <property type="match status" value="1"/>
</dbReference>
<dbReference type="PANTHER" id="PTHR47968">
    <property type="entry name" value="CENTROMERE PROTEIN E"/>
    <property type="match status" value="1"/>
</dbReference>
<dbReference type="Gene3D" id="3.40.850.10">
    <property type="entry name" value="Kinesin motor domain"/>
    <property type="match status" value="1"/>
</dbReference>
<dbReference type="GO" id="GO:0003777">
    <property type="term" value="F:microtubule motor activity"/>
    <property type="evidence" value="ECO:0007669"/>
    <property type="project" value="InterPro"/>
</dbReference>
<evidence type="ECO:0000256" key="4">
    <source>
        <dbReference type="ARBA" id="ARBA00023212"/>
    </source>
</evidence>
<dbReference type="OrthoDB" id="3176171at2759"/>